<dbReference type="EMBL" id="JBHSIT010000006">
    <property type="protein sequence ID" value="MFC4910082.1"/>
    <property type="molecule type" value="Genomic_DNA"/>
</dbReference>
<dbReference type="PANTHER" id="PTHR43649:SF14">
    <property type="entry name" value="BLR3389 PROTEIN"/>
    <property type="match status" value="1"/>
</dbReference>
<sequence length="456" mass="47777">MTAGAALSSCGGGSSSTDPQRNAKAKTLTLTIARNAIVGGKNDAEAEWLTKTVIPGFTAAEKAKGLHVKVVYHGYGVDDEAYKTKTALDLKSKAGADIVSLDGIWVGEFAQAGYIKPLSDVVGARADGWDGWGQISPSVQQLGSFQGKRYGIPPSTDGRVLFYNRKLFAQAGLPATWQPTSWNDVLAAGRALKKLPGVTPLQINAGTAMGEATTTQGVLPLLAGAGAEIYANGKWTGGGTAMKQVLGLYQQIYGPSGLGDRKLQEEAKGRDKSFEEFASNKIGVLLEGVYLWRAVLNPKDGIAKMPDRDQAVGYALIPAMAPGKGVKGQSFVSMSGGSIATINPHTKYPQQAFDLLAYLNRPDVVKARIAGNPEVTSRNDVNAEALKGDPFLSYVAQKVLPITLFRPGLAAYTQVSTALQEATASVVAGRSPDDAAAQYGKKLEGIVGGPAHVNAG</sequence>
<dbReference type="Proteomes" id="UP001595872">
    <property type="component" value="Unassembled WGS sequence"/>
</dbReference>
<gene>
    <name evidence="2" type="ORF">ACFPCY_22395</name>
</gene>
<protein>
    <submittedName>
        <fullName evidence="2">Extracellular solute-binding protein</fullName>
    </submittedName>
</protein>
<dbReference type="Pfam" id="PF01547">
    <property type="entry name" value="SBP_bac_1"/>
    <property type="match status" value="1"/>
</dbReference>
<comment type="caution">
    <text evidence="2">The sequence shown here is derived from an EMBL/GenBank/DDBJ whole genome shotgun (WGS) entry which is preliminary data.</text>
</comment>
<reference evidence="3" key="1">
    <citation type="journal article" date="2019" name="Int. J. Syst. Evol. Microbiol.">
        <title>The Global Catalogue of Microorganisms (GCM) 10K type strain sequencing project: providing services to taxonomists for standard genome sequencing and annotation.</title>
        <authorList>
            <consortium name="The Broad Institute Genomics Platform"/>
            <consortium name="The Broad Institute Genome Sequencing Center for Infectious Disease"/>
            <person name="Wu L."/>
            <person name="Ma J."/>
        </authorList>
    </citation>
    <scope>NUCLEOTIDE SEQUENCE [LARGE SCALE GENOMIC DNA]</scope>
    <source>
        <strain evidence="3">KLKA75</strain>
    </source>
</reference>
<name>A0ABV9U0V2_9ACTN</name>
<accession>A0ABV9U0V2</accession>
<evidence type="ECO:0000313" key="2">
    <source>
        <dbReference type="EMBL" id="MFC4910082.1"/>
    </source>
</evidence>
<keyword evidence="3" id="KW-1185">Reference proteome</keyword>
<proteinExistence type="predicted"/>
<evidence type="ECO:0000256" key="1">
    <source>
        <dbReference type="SAM" id="MobiDB-lite"/>
    </source>
</evidence>
<dbReference type="InterPro" id="IPR050490">
    <property type="entry name" value="Bact_solute-bd_prot1"/>
</dbReference>
<feature type="region of interest" description="Disordered" evidence="1">
    <location>
        <begin position="1"/>
        <end position="21"/>
    </location>
</feature>
<dbReference type="SUPFAM" id="SSF53850">
    <property type="entry name" value="Periplasmic binding protein-like II"/>
    <property type="match status" value="1"/>
</dbReference>
<evidence type="ECO:0000313" key="3">
    <source>
        <dbReference type="Proteomes" id="UP001595872"/>
    </source>
</evidence>
<dbReference type="InterPro" id="IPR006059">
    <property type="entry name" value="SBP"/>
</dbReference>
<dbReference type="PANTHER" id="PTHR43649">
    <property type="entry name" value="ARABINOSE-BINDING PROTEIN-RELATED"/>
    <property type="match status" value="1"/>
</dbReference>
<organism evidence="2 3">
    <name type="scientific">Actinomadura gamaensis</name>
    <dbReference type="NCBI Taxonomy" id="1763541"/>
    <lineage>
        <taxon>Bacteria</taxon>
        <taxon>Bacillati</taxon>
        <taxon>Actinomycetota</taxon>
        <taxon>Actinomycetes</taxon>
        <taxon>Streptosporangiales</taxon>
        <taxon>Thermomonosporaceae</taxon>
        <taxon>Actinomadura</taxon>
    </lineage>
</organism>
<dbReference type="Gene3D" id="3.40.190.10">
    <property type="entry name" value="Periplasmic binding protein-like II"/>
    <property type="match status" value="1"/>
</dbReference>
<dbReference type="RefSeq" id="WP_378258104.1">
    <property type="nucleotide sequence ID" value="NZ_JBHSIT010000006.1"/>
</dbReference>